<reference evidence="2 3" key="1">
    <citation type="submission" date="2016-08" db="EMBL/GenBank/DDBJ databases">
        <title>A new outlook on sporulation: Clostridium algidixylanolyticum.</title>
        <authorList>
            <person name="Poppleton D.I."/>
            <person name="Gribaldo S."/>
        </authorList>
    </citation>
    <scope>NUCLEOTIDE SEQUENCE [LARGE SCALE GENOMIC DNA]</scope>
    <source>
        <strain evidence="2 3">SPL73</strain>
    </source>
</reference>
<dbReference type="AlphaFoldDB" id="A0A419SYI7"/>
<dbReference type="RefSeq" id="WP_120197752.1">
    <property type="nucleotide sequence ID" value="NZ_MCIA01000031.1"/>
</dbReference>
<feature type="domain" description="Glyoxalase-like" evidence="1">
    <location>
        <begin position="11"/>
        <end position="127"/>
    </location>
</feature>
<gene>
    <name evidence="2" type="ORF">BET01_06440</name>
</gene>
<dbReference type="PANTHER" id="PTHR35908:SF1">
    <property type="entry name" value="CONSERVED PROTEIN"/>
    <property type="match status" value="1"/>
</dbReference>
<dbReference type="Proteomes" id="UP000284277">
    <property type="component" value="Unassembled WGS sequence"/>
</dbReference>
<evidence type="ECO:0000313" key="3">
    <source>
        <dbReference type="Proteomes" id="UP000284277"/>
    </source>
</evidence>
<keyword evidence="3" id="KW-1185">Reference proteome</keyword>
<accession>A0A419SYI7</accession>
<protein>
    <submittedName>
        <fullName evidence="2">Glyoxalase</fullName>
    </submittedName>
</protein>
<dbReference type="SUPFAM" id="SSF54593">
    <property type="entry name" value="Glyoxalase/Bleomycin resistance protein/Dihydroxybiphenyl dioxygenase"/>
    <property type="match status" value="1"/>
</dbReference>
<sequence length="128" mass="14683">MGNELEINMYSITLDCKEPLKLAKFYEALLDWKIGNIDEEYVMVYNPEAEHGVYPGILFQNNPDYVPPVWPSRPDAQLQMAHIDFTVNDLERAVDHAVNCGAVIAEDQYSDDWRVMYDPAGHPFCLCL</sequence>
<organism evidence="2 3">
    <name type="scientific">Lacrimispora algidixylanolytica</name>
    <dbReference type="NCBI Taxonomy" id="94868"/>
    <lineage>
        <taxon>Bacteria</taxon>
        <taxon>Bacillati</taxon>
        <taxon>Bacillota</taxon>
        <taxon>Clostridia</taxon>
        <taxon>Lachnospirales</taxon>
        <taxon>Lachnospiraceae</taxon>
        <taxon>Lacrimispora</taxon>
    </lineage>
</organism>
<dbReference type="Pfam" id="PF18029">
    <property type="entry name" value="Glyoxalase_6"/>
    <property type="match status" value="1"/>
</dbReference>
<dbReference type="InterPro" id="IPR029068">
    <property type="entry name" value="Glyas_Bleomycin-R_OHBP_Dase"/>
</dbReference>
<dbReference type="PANTHER" id="PTHR35908">
    <property type="entry name" value="HYPOTHETICAL FUSION PROTEIN"/>
    <property type="match status" value="1"/>
</dbReference>
<comment type="caution">
    <text evidence="2">The sequence shown here is derived from an EMBL/GenBank/DDBJ whole genome shotgun (WGS) entry which is preliminary data.</text>
</comment>
<dbReference type="Gene3D" id="3.10.180.10">
    <property type="entry name" value="2,3-Dihydroxybiphenyl 1,2-Dioxygenase, domain 1"/>
    <property type="match status" value="1"/>
</dbReference>
<evidence type="ECO:0000313" key="2">
    <source>
        <dbReference type="EMBL" id="RKD30229.1"/>
    </source>
</evidence>
<dbReference type="InterPro" id="IPR041581">
    <property type="entry name" value="Glyoxalase_6"/>
</dbReference>
<proteinExistence type="predicted"/>
<dbReference type="EMBL" id="MCIA01000031">
    <property type="protein sequence ID" value="RKD30229.1"/>
    <property type="molecule type" value="Genomic_DNA"/>
</dbReference>
<evidence type="ECO:0000259" key="1">
    <source>
        <dbReference type="Pfam" id="PF18029"/>
    </source>
</evidence>
<name>A0A419SYI7_9FIRM</name>
<dbReference type="OrthoDB" id="1645442at2"/>